<name>A0A6A4ZE56_9STRA</name>
<evidence type="ECO:0000313" key="2">
    <source>
        <dbReference type="EMBL" id="KAF0709826.1"/>
    </source>
</evidence>
<dbReference type="GO" id="GO:0006508">
    <property type="term" value="P:proteolysis"/>
    <property type="evidence" value="ECO:0007669"/>
    <property type="project" value="InterPro"/>
</dbReference>
<dbReference type="GO" id="GO:0070008">
    <property type="term" value="F:serine-type exopeptidase activity"/>
    <property type="evidence" value="ECO:0007669"/>
    <property type="project" value="InterPro"/>
</dbReference>
<comment type="caution">
    <text evidence="2">The sequence shown here is derived from an EMBL/GenBank/DDBJ whole genome shotgun (WGS) entry which is preliminary data.</text>
</comment>
<sequence>MVRVLALAALALAVSAKTFTRHFDVQDLIHSNTEGLEAAAPEEWFEAQKVDHFDATNAAVWKQRFFTNDEFYGGAGSPVFVYINGENVARNTTVGSQGLFMNVLAKNVAMWTDVCAVLPSLPGVSQATHSQPTK</sequence>
<proteinExistence type="predicted"/>
<feature type="non-terminal residue" evidence="2">
    <location>
        <position position="134"/>
    </location>
</feature>
<gene>
    <name evidence="2" type="ORF">As57867_005727</name>
</gene>
<accession>A0A6A4ZE56</accession>
<dbReference type="InterPro" id="IPR008758">
    <property type="entry name" value="Peptidase_S28"/>
</dbReference>
<dbReference type="Pfam" id="PF05577">
    <property type="entry name" value="Peptidase_S28"/>
    <property type="match status" value="1"/>
</dbReference>
<dbReference type="AlphaFoldDB" id="A0A6A4ZE56"/>
<organism evidence="2">
    <name type="scientific">Aphanomyces stellatus</name>
    <dbReference type="NCBI Taxonomy" id="120398"/>
    <lineage>
        <taxon>Eukaryota</taxon>
        <taxon>Sar</taxon>
        <taxon>Stramenopiles</taxon>
        <taxon>Oomycota</taxon>
        <taxon>Saprolegniomycetes</taxon>
        <taxon>Saprolegniales</taxon>
        <taxon>Verrucalvaceae</taxon>
        <taxon>Aphanomyces</taxon>
    </lineage>
</organism>
<feature type="chain" id="PRO_5025510638" evidence="1">
    <location>
        <begin position="17"/>
        <end position="134"/>
    </location>
</feature>
<dbReference type="InterPro" id="IPR029058">
    <property type="entry name" value="AB_hydrolase_fold"/>
</dbReference>
<dbReference type="EMBL" id="VJMH01002175">
    <property type="protein sequence ID" value="KAF0709826.1"/>
    <property type="molecule type" value="Genomic_DNA"/>
</dbReference>
<reference evidence="2" key="1">
    <citation type="submission" date="2019-06" db="EMBL/GenBank/DDBJ databases">
        <title>Genomics analysis of Aphanomyces spp. identifies a new class of oomycete effector associated with host adaptation.</title>
        <authorList>
            <person name="Gaulin E."/>
        </authorList>
    </citation>
    <scope>NUCLEOTIDE SEQUENCE</scope>
    <source>
        <strain evidence="2">CBS 578.67</strain>
    </source>
</reference>
<evidence type="ECO:0000256" key="1">
    <source>
        <dbReference type="SAM" id="SignalP"/>
    </source>
</evidence>
<keyword evidence="1" id="KW-0732">Signal</keyword>
<dbReference type="Gene3D" id="3.40.50.1820">
    <property type="entry name" value="alpha/beta hydrolase"/>
    <property type="match status" value="1"/>
</dbReference>
<protein>
    <submittedName>
        <fullName evidence="2">Uncharacterized protein</fullName>
    </submittedName>
</protein>
<dbReference type="OrthoDB" id="1735038at2759"/>
<feature type="signal peptide" evidence="1">
    <location>
        <begin position="1"/>
        <end position="16"/>
    </location>
</feature>